<evidence type="ECO:0000256" key="3">
    <source>
        <dbReference type="ARBA" id="ARBA00022692"/>
    </source>
</evidence>
<feature type="transmembrane region" description="Helical" evidence="7">
    <location>
        <begin position="499"/>
        <end position="519"/>
    </location>
</feature>
<evidence type="ECO:0000256" key="1">
    <source>
        <dbReference type="ARBA" id="ARBA00004141"/>
    </source>
</evidence>
<comment type="subcellular location">
    <subcellularLocation>
        <location evidence="1">Membrane</location>
        <topology evidence="1">Multi-pass membrane protein</topology>
    </subcellularLocation>
</comment>
<evidence type="ECO:0000256" key="4">
    <source>
        <dbReference type="ARBA" id="ARBA00022989"/>
    </source>
</evidence>
<reference evidence="9" key="1">
    <citation type="submission" date="2025-08" db="UniProtKB">
        <authorList>
            <consortium name="RefSeq"/>
        </authorList>
    </citation>
    <scope>IDENTIFICATION</scope>
    <source>
        <tissue evidence="9">Leaves</tissue>
    </source>
</reference>
<evidence type="ECO:0000256" key="2">
    <source>
        <dbReference type="ARBA" id="ARBA00008803"/>
    </source>
</evidence>
<dbReference type="PANTHER" id="PTHR13317:SF4">
    <property type="entry name" value="TRANSMEMBRANE ANTERIOR POSTERIOR TRANSFORMATION PROTEIN 1 HOMOLOG"/>
    <property type="match status" value="1"/>
</dbReference>
<organism evidence="8 9">
    <name type="scientific">Coffea arabica</name>
    <name type="common">Arabian coffee</name>
    <dbReference type="NCBI Taxonomy" id="13443"/>
    <lineage>
        <taxon>Eukaryota</taxon>
        <taxon>Viridiplantae</taxon>
        <taxon>Streptophyta</taxon>
        <taxon>Embryophyta</taxon>
        <taxon>Tracheophyta</taxon>
        <taxon>Spermatophyta</taxon>
        <taxon>Magnoliopsida</taxon>
        <taxon>eudicotyledons</taxon>
        <taxon>Gunneridae</taxon>
        <taxon>Pentapetalae</taxon>
        <taxon>asterids</taxon>
        <taxon>lamiids</taxon>
        <taxon>Gentianales</taxon>
        <taxon>Rubiaceae</taxon>
        <taxon>Ixoroideae</taxon>
        <taxon>Gardenieae complex</taxon>
        <taxon>Bertiereae - Coffeeae clade</taxon>
        <taxon>Coffeeae</taxon>
        <taxon>Coffea</taxon>
    </lineage>
</organism>
<keyword evidence="4 7" id="KW-1133">Transmembrane helix</keyword>
<feature type="compositionally biased region" description="Basic residues" evidence="6">
    <location>
        <begin position="50"/>
        <end position="61"/>
    </location>
</feature>
<evidence type="ECO:0000256" key="7">
    <source>
        <dbReference type="SAM" id="Phobius"/>
    </source>
</evidence>
<dbReference type="RefSeq" id="XP_071928518.1">
    <property type="nucleotide sequence ID" value="XM_072072417.1"/>
</dbReference>
<evidence type="ECO:0000256" key="6">
    <source>
        <dbReference type="SAM" id="MobiDB-lite"/>
    </source>
</evidence>
<evidence type="ECO:0000313" key="9">
    <source>
        <dbReference type="RefSeq" id="XP_071928518.1"/>
    </source>
</evidence>
<name>A0ABM4W9Q4_COFAR</name>
<feature type="compositionally biased region" description="Basic and acidic residues" evidence="6">
    <location>
        <begin position="166"/>
        <end position="178"/>
    </location>
</feature>
<feature type="transmembrane region" description="Helical" evidence="7">
    <location>
        <begin position="258"/>
        <end position="282"/>
    </location>
</feature>
<evidence type="ECO:0000313" key="8">
    <source>
        <dbReference type="Proteomes" id="UP001652660"/>
    </source>
</evidence>
<feature type="transmembrane region" description="Helical" evidence="7">
    <location>
        <begin position="531"/>
        <end position="556"/>
    </location>
</feature>
<accession>A0ABM4W9Q4</accession>
<dbReference type="GeneID" id="113719540"/>
<comment type="similarity">
    <text evidence="2">Belongs to the TAPT1 family.</text>
</comment>
<dbReference type="PANTHER" id="PTHR13317">
    <property type="entry name" value="TRANSMEMBRANE ANTERIOR POSTERIOR TRANSFORMATION PROTEIN 1 HOMOLOG"/>
    <property type="match status" value="1"/>
</dbReference>
<evidence type="ECO:0000256" key="5">
    <source>
        <dbReference type="ARBA" id="ARBA00023136"/>
    </source>
</evidence>
<feature type="transmembrane region" description="Helical" evidence="7">
    <location>
        <begin position="303"/>
        <end position="322"/>
    </location>
</feature>
<keyword evidence="8" id="KW-1185">Reference proteome</keyword>
<keyword evidence="3 7" id="KW-0812">Transmembrane</keyword>
<keyword evidence="5 7" id="KW-0472">Membrane</keyword>
<dbReference type="Pfam" id="PF05346">
    <property type="entry name" value="DUF747"/>
    <property type="match status" value="2"/>
</dbReference>
<feature type="compositionally biased region" description="Basic and acidic residues" evidence="6">
    <location>
        <begin position="62"/>
        <end position="72"/>
    </location>
</feature>
<gene>
    <name evidence="9" type="primary">LOC113719540</name>
</gene>
<feature type="region of interest" description="Disordered" evidence="6">
    <location>
        <begin position="26"/>
        <end position="72"/>
    </location>
</feature>
<sequence length="576" mass="65711">MPLKSSQRKLSFSTLTTLEAQSDDVTSIPRFISDPSASSSTVGDGAVLDHKKRKKRKKIKKSGNDKVADRDGEAIDRGRGFLLDKYSCTVVETYPKVVPAAEEPERRGRDCSVRTVHHSPHLRQRNVSFVAEEVTSGVTSLGSEVEGNCNGDKHNGGEIESKSFKEDEAESKLQEQQHQKPTVEMNGRKLEKEESLDWKKLMAEDPNQAYPLEKSPMKYFLEEMYAGNSLRSTITPGNEKDRERVYDTIFRLPWRCELLIDVGFFVCFDSFLSLLTIMPARITMMLYRLLKTRQFKRLSAAELSDIGCFIVLAIGVSLLQLADISWIYHMIRGQGTIKLYVVYNVLEIFDRLCQSFGGDVMQTLFNTADGLANCSVESMQEWQWRFIKDEALAVSASIVHSFILLAQGITLSTCIVAHNNALFALLVSNNFAEIKSNVFKRFSKDNIHNLTYFDAVERFHISAFLLFVLAQNILEAEGHWFKSFLYTLKIQTETGKRSLVFVPLAPACLVIRVLRPVYAAHLPFSPFLWRLFWILLLAAMTFVMLSSLKLLVGMGLQKHAWWYIRRCDRRRKLHKD</sequence>
<dbReference type="Proteomes" id="UP001652660">
    <property type="component" value="Chromosome 11e"/>
</dbReference>
<proteinExistence type="inferred from homology"/>
<protein>
    <submittedName>
        <fullName evidence="9">Protein POLLEN DEFECTIVE IN GUIDANCE 1-like isoform X2</fullName>
    </submittedName>
</protein>
<dbReference type="InterPro" id="IPR008010">
    <property type="entry name" value="Tatp1"/>
</dbReference>
<feature type="region of interest" description="Disordered" evidence="6">
    <location>
        <begin position="166"/>
        <end position="189"/>
    </location>
</feature>